<evidence type="ECO:0000313" key="2">
    <source>
        <dbReference type="Proteomes" id="UP000215914"/>
    </source>
</evidence>
<name>A0A9K3J766_HELAN</name>
<reference evidence="1" key="1">
    <citation type="journal article" date="2017" name="Nature">
        <title>The sunflower genome provides insights into oil metabolism, flowering and Asterid evolution.</title>
        <authorList>
            <person name="Badouin H."/>
            <person name="Gouzy J."/>
            <person name="Grassa C.J."/>
            <person name="Murat F."/>
            <person name="Staton S.E."/>
            <person name="Cottret L."/>
            <person name="Lelandais-Briere C."/>
            <person name="Owens G.L."/>
            <person name="Carrere S."/>
            <person name="Mayjonade B."/>
            <person name="Legrand L."/>
            <person name="Gill N."/>
            <person name="Kane N.C."/>
            <person name="Bowers J.E."/>
            <person name="Hubner S."/>
            <person name="Bellec A."/>
            <person name="Berard A."/>
            <person name="Berges H."/>
            <person name="Blanchet N."/>
            <person name="Boniface M.C."/>
            <person name="Brunel D."/>
            <person name="Catrice O."/>
            <person name="Chaidir N."/>
            <person name="Claudel C."/>
            <person name="Donnadieu C."/>
            <person name="Faraut T."/>
            <person name="Fievet G."/>
            <person name="Helmstetter N."/>
            <person name="King M."/>
            <person name="Knapp S.J."/>
            <person name="Lai Z."/>
            <person name="Le Paslier M.C."/>
            <person name="Lippi Y."/>
            <person name="Lorenzon L."/>
            <person name="Mandel J.R."/>
            <person name="Marage G."/>
            <person name="Marchand G."/>
            <person name="Marquand E."/>
            <person name="Bret-Mestries E."/>
            <person name="Morien E."/>
            <person name="Nambeesan S."/>
            <person name="Nguyen T."/>
            <person name="Pegot-Espagnet P."/>
            <person name="Pouilly N."/>
            <person name="Raftis F."/>
            <person name="Sallet E."/>
            <person name="Schiex T."/>
            <person name="Thomas J."/>
            <person name="Vandecasteele C."/>
            <person name="Vares D."/>
            <person name="Vear F."/>
            <person name="Vautrin S."/>
            <person name="Crespi M."/>
            <person name="Mangin B."/>
            <person name="Burke J.M."/>
            <person name="Salse J."/>
            <person name="Munos S."/>
            <person name="Vincourt P."/>
            <person name="Rieseberg L.H."/>
            <person name="Langlade N.B."/>
        </authorList>
    </citation>
    <scope>NUCLEOTIDE SEQUENCE</scope>
    <source>
        <tissue evidence="1">Leaves</tissue>
    </source>
</reference>
<dbReference type="EMBL" id="MNCJ02000319">
    <property type="protein sequence ID" value="KAF5809155.1"/>
    <property type="molecule type" value="Genomic_DNA"/>
</dbReference>
<organism evidence="1 2">
    <name type="scientific">Helianthus annuus</name>
    <name type="common">Common sunflower</name>
    <dbReference type="NCBI Taxonomy" id="4232"/>
    <lineage>
        <taxon>Eukaryota</taxon>
        <taxon>Viridiplantae</taxon>
        <taxon>Streptophyta</taxon>
        <taxon>Embryophyta</taxon>
        <taxon>Tracheophyta</taxon>
        <taxon>Spermatophyta</taxon>
        <taxon>Magnoliopsida</taxon>
        <taxon>eudicotyledons</taxon>
        <taxon>Gunneridae</taxon>
        <taxon>Pentapetalae</taxon>
        <taxon>asterids</taxon>
        <taxon>campanulids</taxon>
        <taxon>Asterales</taxon>
        <taxon>Asteraceae</taxon>
        <taxon>Asteroideae</taxon>
        <taxon>Heliantheae alliance</taxon>
        <taxon>Heliantheae</taxon>
        <taxon>Helianthus</taxon>
    </lineage>
</organism>
<sequence length="68" mass="7961">MNRSCSRFPQTSSRFPDLRSLKHLGSWRSNNPSICSRFEDAHQVLDEMLQTNSLLFHMILYKISGYLV</sequence>
<keyword evidence="2" id="KW-1185">Reference proteome</keyword>
<dbReference type="AlphaFoldDB" id="A0A9K3J766"/>
<dbReference type="Gramene" id="mRNA:HanXRQr2_Chr04g0153731">
    <property type="protein sequence ID" value="mRNA:HanXRQr2_Chr04g0153731"/>
    <property type="gene ID" value="HanXRQr2_Chr04g0153731"/>
</dbReference>
<gene>
    <name evidence="1" type="ORF">HanXRQr2_Chr04g0153731</name>
</gene>
<dbReference type="Proteomes" id="UP000215914">
    <property type="component" value="Unassembled WGS sequence"/>
</dbReference>
<protein>
    <submittedName>
        <fullName evidence="1">Uncharacterized protein</fullName>
    </submittedName>
</protein>
<reference evidence="1" key="2">
    <citation type="submission" date="2020-06" db="EMBL/GenBank/DDBJ databases">
        <title>Helianthus annuus Genome sequencing and assembly Release 2.</title>
        <authorList>
            <person name="Gouzy J."/>
            <person name="Langlade N."/>
            <person name="Munos S."/>
        </authorList>
    </citation>
    <scope>NUCLEOTIDE SEQUENCE</scope>
    <source>
        <tissue evidence="1">Leaves</tissue>
    </source>
</reference>
<proteinExistence type="predicted"/>
<comment type="caution">
    <text evidence="1">The sequence shown here is derived from an EMBL/GenBank/DDBJ whole genome shotgun (WGS) entry which is preliminary data.</text>
</comment>
<accession>A0A9K3J766</accession>
<evidence type="ECO:0000313" key="1">
    <source>
        <dbReference type="EMBL" id="KAF5809155.1"/>
    </source>
</evidence>